<keyword evidence="3" id="KW-0540">Nuclease</keyword>
<dbReference type="Proteomes" id="UP000295500">
    <property type="component" value="Unassembled WGS sequence"/>
</dbReference>
<dbReference type="RefSeq" id="WP_133529314.1">
    <property type="nucleotide sequence ID" value="NZ_SNXO01000059.1"/>
</dbReference>
<dbReference type="GO" id="GO:0004519">
    <property type="term" value="F:endonuclease activity"/>
    <property type="evidence" value="ECO:0007669"/>
    <property type="project" value="UniProtKB-KW"/>
</dbReference>
<feature type="domain" description="Restriction endonuclease type II NgoFVII N-terminal" evidence="1">
    <location>
        <begin position="24"/>
        <end position="175"/>
    </location>
</feature>
<organism evidence="3 4">
    <name type="scientific">Aminicella lysinilytica</name>
    <dbReference type="NCBI Taxonomy" id="433323"/>
    <lineage>
        <taxon>Bacteria</taxon>
        <taxon>Bacillati</taxon>
        <taxon>Bacillota</taxon>
        <taxon>Clostridia</taxon>
        <taxon>Peptostreptococcales</taxon>
        <taxon>Anaerovoracaceae</taxon>
        <taxon>Aminicella</taxon>
    </lineage>
</organism>
<sequence>MGIIYSDIPPLAVKDNERIFDEYFAGKMQNADEVVITVGYASKDSLIELDRCVRKTNVNKVILVLGMYCIEGFPESIYNVATTLNKAWKKDGIGEIRATQSMKYHGKVYVFYNDGIPFSAIMGSHNLGALVKNANNRRQYEVSWFTEDIKECCEISRHVQGVVKEPVSCPLQEVSNITIIHEENRKLDGVEGTIRVSTADVESAKLSQTNISFEIPLKVPGIPGSSNDFMKSNINKCYAKGRLNAKSGVVTERGWWETEIIVSKIITGKENYPEKNVPFYVITDDGWKFLMHVSGDYSKNFESDGDLKILGYWLKGRLVVAGVVEPVDSPSADLRLMNRDFEDIYSNCKGVISYQKLLEYGRTSVSLTKTINQLADEYGNIRDVWVLSFLPQDVR</sequence>
<gene>
    <name evidence="3" type="ORF">EV211_1593</name>
</gene>
<dbReference type="InterPro" id="IPR019065">
    <property type="entry name" value="RE_NgoFVII_N"/>
</dbReference>
<keyword evidence="3" id="KW-0255">Endonuclease</keyword>
<accession>A0A4R6PWS6</accession>
<dbReference type="InterPro" id="IPR048923">
    <property type="entry name" value="RE_NgoFVII_C"/>
</dbReference>
<dbReference type="Pfam" id="PF20731">
    <property type="entry name" value="RE_NgoFVII_C"/>
    <property type="match status" value="1"/>
</dbReference>
<proteinExistence type="predicted"/>
<keyword evidence="3" id="KW-0378">Hydrolase</keyword>
<protein>
    <submittedName>
        <fullName evidence="3">NgoFVII restriction endonuclease</fullName>
    </submittedName>
</protein>
<dbReference type="OrthoDB" id="4404208at2"/>
<evidence type="ECO:0000313" key="4">
    <source>
        <dbReference type="Proteomes" id="UP000295500"/>
    </source>
</evidence>
<reference evidence="3 4" key="1">
    <citation type="submission" date="2019-03" db="EMBL/GenBank/DDBJ databases">
        <title>Genomic Encyclopedia of Type Strains, Phase IV (KMG-IV): sequencing the most valuable type-strain genomes for metagenomic binning, comparative biology and taxonomic classification.</title>
        <authorList>
            <person name="Goeker M."/>
        </authorList>
    </citation>
    <scope>NUCLEOTIDE SEQUENCE [LARGE SCALE GENOMIC DNA]</scope>
    <source>
        <strain evidence="3 4">DSM 28287</strain>
    </source>
</reference>
<dbReference type="AlphaFoldDB" id="A0A4R6PWS6"/>
<evidence type="ECO:0000259" key="1">
    <source>
        <dbReference type="Pfam" id="PF09565"/>
    </source>
</evidence>
<dbReference type="Gene3D" id="3.30.870.10">
    <property type="entry name" value="Endonuclease Chain A"/>
    <property type="match status" value="1"/>
</dbReference>
<feature type="domain" description="Restriction endonuclease type II NgoFVII C-terminal B3-like DNA-binding" evidence="2">
    <location>
        <begin position="208"/>
        <end position="339"/>
    </location>
</feature>
<dbReference type="Pfam" id="PF09565">
    <property type="entry name" value="RE_NgoFVII"/>
    <property type="match status" value="1"/>
</dbReference>
<dbReference type="EMBL" id="SNXO01000059">
    <property type="protein sequence ID" value="TDP46459.1"/>
    <property type="molecule type" value="Genomic_DNA"/>
</dbReference>
<keyword evidence="4" id="KW-1185">Reference proteome</keyword>
<evidence type="ECO:0000313" key="3">
    <source>
        <dbReference type="EMBL" id="TDP46459.1"/>
    </source>
</evidence>
<comment type="caution">
    <text evidence="3">The sequence shown here is derived from an EMBL/GenBank/DDBJ whole genome shotgun (WGS) entry which is preliminary data.</text>
</comment>
<name>A0A4R6PWS6_9FIRM</name>
<evidence type="ECO:0000259" key="2">
    <source>
        <dbReference type="Pfam" id="PF20731"/>
    </source>
</evidence>